<name>U5NB69_9BURK</name>
<evidence type="ECO:0000256" key="5">
    <source>
        <dbReference type="ARBA" id="ARBA00023186"/>
    </source>
</evidence>
<keyword evidence="7" id="KW-0282">Flagellum</keyword>
<comment type="subcellular location">
    <subcellularLocation>
        <location evidence="1 6">Cytoplasm</location>
        <location evidence="1 6">Cytosol</location>
    </subcellularLocation>
</comment>
<comment type="similarity">
    <text evidence="2 6">Belongs to the FliS family.</text>
</comment>
<dbReference type="GO" id="GO:0071973">
    <property type="term" value="P:bacterial-type flagellum-dependent cell motility"/>
    <property type="evidence" value="ECO:0007669"/>
    <property type="project" value="TreeGrafter"/>
</dbReference>
<dbReference type="InterPro" id="IPR036584">
    <property type="entry name" value="FliS_sf"/>
</dbReference>
<dbReference type="Gene3D" id="1.20.120.340">
    <property type="entry name" value="Flagellar protein FliS"/>
    <property type="match status" value="1"/>
</dbReference>
<evidence type="ECO:0000256" key="1">
    <source>
        <dbReference type="ARBA" id="ARBA00004514"/>
    </source>
</evidence>
<keyword evidence="4 6" id="KW-1005">Bacterial flagellum biogenesis</keyword>
<dbReference type="Pfam" id="PF02561">
    <property type="entry name" value="FliS"/>
    <property type="match status" value="1"/>
</dbReference>
<dbReference type="RefSeq" id="WP_022772846.1">
    <property type="nucleotide sequence ID" value="NC_022576.1"/>
</dbReference>
<dbReference type="OrthoDB" id="9792010at2"/>
<dbReference type="PANTHER" id="PTHR34773:SF1">
    <property type="entry name" value="FLAGELLAR SECRETION CHAPERONE FLIS"/>
    <property type="match status" value="1"/>
</dbReference>
<keyword evidence="3 6" id="KW-0963">Cytoplasm</keyword>
<dbReference type="AlphaFoldDB" id="U5NB69"/>
<keyword evidence="7" id="KW-0966">Cell projection</keyword>
<evidence type="ECO:0000256" key="6">
    <source>
        <dbReference type="PIRNR" id="PIRNR039090"/>
    </source>
</evidence>
<dbReference type="eggNOG" id="COG1516">
    <property type="taxonomic scope" value="Bacteria"/>
</dbReference>
<evidence type="ECO:0000256" key="2">
    <source>
        <dbReference type="ARBA" id="ARBA00008787"/>
    </source>
</evidence>
<dbReference type="GO" id="GO:0005829">
    <property type="term" value="C:cytosol"/>
    <property type="evidence" value="ECO:0007669"/>
    <property type="project" value="UniProtKB-SubCell"/>
</dbReference>
<evidence type="ECO:0000313" key="8">
    <source>
        <dbReference type="Proteomes" id="UP000017184"/>
    </source>
</evidence>
<keyword evidence="8" id="KW-1185">Reference proteome</keyword>
<organism evidence="7 8">
    <name type="scientific">Candidatus Symbiobacter mobilis CR</name>
    <dbReference type="NCBI Taxonomy" id="946483"/>
    <lineage>
        <taxon>Bacteria</taxon>
        <taxon>Pseudomonadati</taxon>
        <taxon>Pseudomonadota</taxon>
        <taxon>Betaproteobacteria</taxon>
        <taxon>Burkholderiales</taxon>
        <taxon>Comamonadaceae</taxon>
    </lineage>
</organism>
<evidence type="ECO:0000256" key="3">
    <source>
        <dbReference type="ARBA" id="ARBA00022490"/>
    </source>
</evidence>
<gene>
    <name evidence="7" type="primary">fliS-1</name>
    <name evidence="7" type="ORF">Cenrod_1391</name>
</gene>
<reference evidence="7 8" key="1">
    <citation type="journal article" date="2013" name="Genome Biol.">
        <title>Genomic analysis reveals key aspects of prokaryotic symbiosis in the phototrophic consortium "Chlorochromatium aggregatum".</title>
        <authorList>
            <person name="Liu Z."/>
            <person name="Muller J."/>
            <person name="Li T."/>
            <person name="Alvey R.M."/>
            <person name="Vogl K."/>
            <person name="Frigaard N.U."/>
            <person name="Rockwell N.C."/>
            <person name="Boyd E.S."/>
            <person name="Tomsho L.P."/>
            <person name="Schuster S.C."/>
            <person name="Henke P."/>
            <person name="Rohde M."/>
            <person name="Overmann J."/>
            <person name="Bryant D.A."/>
        </authorList>
    </citation>
    <scope>NUCLEOTIDE SEQUENCE [LARGE SCALE GENOMIC DNA]</scope>
    <source>
        <strain evidence="7">CR</strain>
    </source>
</reference>
<dbReference type="InterPro" id="IPR003713">
    <property type="entry name" value="FliS"/>
</dbReference>
<dbReference type="SUPFAM" id="SSF101116">
    <property type="entry name" value="Flagellar export chaperone FliS"/>
    <property type="match status" value="1"/>
</dbReference>
<dbReference type="KEGG" id="cbx:Cenrod_1391"/>
<dbReference type="Proteomes" id="UP000017184">
    <property type="component" value="Chromosome"/>
</dbReference>
<protein>
    <recommendedName>
        <fullName evidence="6">Flagellar secretion chaperone FliS</fullName>
    </recommendedName>
</protein>
<proteinExistence type="inferred from homology"/>
<dbReference type="PIRSF" id="PIRSF039090">
    <property type="entry name" value="Flis"/>
    <property type="match status" value="1"/>
</dbReference>
<sequence length="147" mass="16161">MFTAYHPRAASAYQQVHVATSVKANDKHQIVTLLYDGLIETLGIARSALARGDIPTKCAALTKALRLMQEGLMTGLDLEEGGDLANNLYRLYDYCSYRLMLANARNDDAIILEVQQLIEPLAMAWKEVKPVPQGEPPKRAQAAYAAA</sequence>
<dbReference type="NCBIfam" id="TIGR00208">
    <property type="entry name" value="fliS"/>
    <property type="match status" value="1"/>
</dbReference>
<dbReference type="PANTHER" id="PTHR34773">
    <property type="entry name" value="FLAGELLAR SECRETION CHAPERONE FLIS"/>
    <property type="match status" value="1"/>
</dbReference>
<dbReference type="EMBL" id="CP004885">
    <property type="protein sequence ID" value="AGX87478.1"/>
    <property type="molecule type" value="Genomic_DNA"/>
</dbReference>
<keyword evidence="5" id="KW-0143">Chaperone</keyword>
<evidence type="ECO:0000313" key="7">
    <source>
        <dbReference type="EMBL" id="AGX87478.1"/>
    </source>
</evidence>
<keyword evidence="7" id="KW-0969">Cilium</keyword>
<dbReference type="HOGENOM" id="CLU_080373_1_0_4"/>
<evidence type="ECO:0000256" key="4">
    <source>
        <dbReference type="ARBA" id="ARBA00022795"/>
    </source>
</evidence>
<dbReference type="STRING" id="946483.Cenrod_1391"/>
<dbReference type="CDD" id="cd16098">
    <property type="entry name" value="FliS"/>
    <property type="match status" value="1"/>
</dbReference>
<dbReference type="GO" id="GO:0044780">
    <property type="term" value="P:bacterial-type flagellum assembly"/>
    <property type="evidence" value="ECO:0007669"/>
    <property type="project" value="InterPro"/>
</dbReference>
<accession>U5NB69</accession>